<comment type="caution">
    <text evidence="1">The sequence shown here is derived from an EMBL/GenBank/DDBJ whole genome shotgun (WGS) entry which is preliminary data.</text>
</comment>
<gene>
    <name evidence="1" type="ORF">BDFB_004485</name>
</gene>
<sequence length="39" mass="4233">MKAATRFKAVGSIAKLSTVFGNNINNINNNIPEEIIEEA</sequence>
<dbReference type="AlphaFoldDB" id="A0A482W3F6"/>
<organism evidence="1 2">
    <name type="scientific">Asbolus verrucosus</name>
    <name type="common">Desert ironclad beetle</name>
    <dbReference type="NCBI Taxonomy" id="1661398"/>
    <lineage>
        <taxon>Eukaryota</taxon>
        <taxon>Metazoa</taxon>
        <taxon>Ecdysozoa</taxon>
        <taxon>Arthropoda</taxon>
        <taxon>Hexapoda</taxon>
        <taxon>Insecta</taxon>
        <taxon>Pterygota</taxon>
        <taxon>Neoptera</taxon>
        <taxon>Endopterygota</taxon>
        <taxon>Coleoptera</taxon>
        <taxon>Polyphaga</taxon>
        <taxon>Cucujiformia</taxon>
        <taxon>Tenebrionidae</taxon>
        <taxon>Pimeliinae</taxon>
        <taxon>Asbolus</taxon>
    </lineage>
</organism>
<name>A0A482W3F6_ASBVE</name>
<protein>
    <submittedName>
        <fullName evidence="1">Uncharacterized protein</fullName>
    </submittedName>
</protein>
<proteinExistence type="predicted"/>
<keyword evidence="2" id="KW-1185">Reference proteome</keyword>
<reference evidence="1 2" key="1">
    <citation type="submission" date="2017-03" db="EMBL/GenBank/DDBJ databases">
        <title>Genome of the blue death feigning beetle - Asbolus verrucosus.</title>
        <authorList>
            <person name="Rider S.D."/>
        </authorList>
    </citation>
    <scope>NUCLEOTIDE SEQUENCE [LARGE SCALE GENOMIC DNA]</scope>
    <source>
        <strain evidence="1">Butters</strain>
        <tissue evidence="1">Head and leg muscle</tissue>
    </source>
</reference>
<dbReference type="EMBL" id="QDEB01035363">
    <property type="protein sequence ID" value="RZC39333.1"/>
    <property type="molecule type" value="Genomic_DNA"/>
</dbReference>
<evidence type="ECO:0000313" key="2">
    <source>
        <dbReference type="Proteomes" id="UP000292052"/>
    </source>
</evidence>
<evidence type="ECO:0000313" key="1">
    <source>
        <dbReference type="EMBL" id="RZC39333.1"/>
    </source>
</evidence>
<accession>A0A482W3F6</accession>
<dbReference type="Proteomes" id="UP000292052">
    <property type="component" value="Unassembled WGS sequence"/>
</dbReference>